<keyword evidence="2" id="KW-1185">Reference proteome</keyword>
<dbReference type="InterPro" id="IPR027417">
    <property type="entry name" value="P-loop_NTPase"/>
</dbReference>
<name>A0A4P6K0U6_KTERU</name>
<dbReference type="KEGG" id="kbs:EPA93_36900"/>
<proteinExistence type="predicted"/>
<evidence type="ECO:0008006" key="3">
    <source>
        <dbReference type="Google" id="ProtNLM"/>
    </source>
</evidence>
<organism evidence="1 2">
    <name type="scientific">Ktedonosporobacter rubrisoli</name>
    <dbReference type="NCBI Taxonomy" id="2509675"/>
    <lineage>
        <taxon>Bacteria</taxon>
        <taxon>Bacillati</taxon>
        <taxon>Chloroflexota</taxon>
        <taxon>Ktedonobacteria</taxon>
        <taxon>Ktedonobacterales</taxon>
        <taxon>Ktedonosporobacteraceae</taxon>
        <taxon>Ktedonosporobacter</taxon>
    </lineage>
</organism>
<dbReference type="SUPFAM" id="SSF52540">
    <property type="entry name" value="P-loop containing nucleoside triphosphate hydrolases"/>
    <property type="match status" value="1"/>
</dbReference>
<dbReference type="RefSeq" id="WP_129892321.1">
    <property type="nucleotide sequence ID" value="NZ_CP035758.1"/>
</dbReference>
<dbReference type="Gene3D" id="3.40.50.300">
    <property type="entry name" value="P-loop containing nucleotide triphosphate hydrolases"/>
    <property type="match status" value="1"/>
</dbReference>
<evidence type="ECO:0000313" key="1">
    <source>
        <dbReference type="EMBL" id="QBD81260.1"/>
    </source>
</evidence>
<dbReference type="OrthoDB" id="161792at2"/>
<protein>
    <recommendedName>
        <fullName evidence="3">UDP-N-acetylglucosamine kinase</fullName>
    </recommendedName>
</protein>
<accession>A0A4P6K0U6</accession>
<reference evidence="1 2" key="1">
    <citation type="submission" date="2019-01" db="EMBL/GenBank/DDBJ databases">
        <title>Ktedonosporobacter rubrisoli SCAWS-G2.</title>
        <authorList>
            <person name="Huang Y."/>
            <person name="Yan B."/>
        </authorList>
    </citation>
    <scope>NUCLEOTIDE SEQUENCE [LARGE SCALE GENOMIC DNA]</scope>
    <source>
        <strain evidence="1 2">SCAWS-G2</strain>
    </source>
</reference>
<evidence type="ECO:0000313" key="2">
    <source>
        <dbReference type="Proteomes" id="UP000290365"/>
    </source>
</evidence>
<dbReference type="EMBL" id="CP035758">
    <property type="protein sequence ID" value="QBD81260.1"/>
    <property type="molecule type" value="Genomic_DNA"/>
</dbReference>
<sequence length="216" mass="25693">MSVTIFVLGRPGSGKTTAVRHILELAERRNYKTKRMKDYDILYKMFQQDTHEQYFRATNYGGFDILDGSVYDVALQRLEKNVQEISLEEKYDIITIEFARDNYQETFRKLSSSFLEDSYFFFVEADLDTCMQRIYQRVTVPPTPDHHFVSEYIMRSYYNNDNWKYMSEEFQKEYQLQKEVVAYYNTGSLQGLIDKVSEFAETIFIREFVALISAPE</sequence>
<dbReference type="Proteomes" id="UP000290365">
    <property type="component" value="Chromosome"/>
</dbReference>
<gene>
    <name evidence="1" type="ORF">EPA93_36900</name>
</gene>
<dbReference type="AlphaFoldDB" id="A0A4P6K0U6"/>